<feature type="domain" description="AAA+ ATPase" evidence="2">
    <location>
        <begin position="22"/>
        <end position="330"/>
    </location>
</feature>
<protein>
    <recommendedName>
        <fullName evidence="2">AAA+ ATPase domain-containing protein</fullName>
    </recommendedName>
</protein>
<dbReference type="InterPro" id="IPR033186">
    <property type="entry name" value="HerA_C"/>
</dbReference>
<dbReference type="AlphaFoldDB" id="A0A1I6ATK4"/>
<accession>A0A1I6ATK4</accession>
<evidence type="ECO:0000259" key="2">
    <source>
        <dbReference type="SMART" id="SM00382"/>
    </source>
</evidence>
<organism evidence="3 4">
    <name type="scientific">Halopseudomonas formosensis</name>
    <dbReference type="NCBI Taxonomy" id="1002526"/>
    <lineage>
        <taxon>Bacteria</taxon>
        <taxon>Pseudomonadati</taxon>
        <taxon>Pseudomonadota</taxon>
        <taxon>Gammaproteobacteria</taxon>
        <taxon>Pseudomonadales</taxon>
        <taxon>Pseudomonadaceae</taxon>
        <taxon>Halopseudomonas</taxon>
    </lineage>
</organism>
<name>A0A1I6ATK4_9GAMM</name>
<feature type="region of interest" description="Disordered" evidence="1">
    <location>
        <begin position="430"/>
        <end position="462"/>
    </location>
</feature>
<proteinExistence type="predicted"/>
<evidence type="ECO:0000313" key="3">
    <source>
        <dbReference type="EMBL" id="SFQ72028.1"/>
    </source>
</evidence>
<evidence type="ECO:0000313" key="4">
    <source>
        <dbReference type="Proteomes" id="UP000242815"/>
    </source>
</evidence>
<feature type="compositionally biased region" description="Basic and acidic residues" evidence="1">
    <location>
        <begin position="437"/>
        <end position="449"/>
    </location>
</feature>
<dbReference type="Pfam" id="PF05872">
    <property type="entry name" value="HerA_C"/>
    <property type="match status" value="1"/>
</dbReference>
<sequence length="495" mass="53761">MIPSLQLGGADGRVISQPLNMCNRHGLIAGATGTGKTVTLQVLAEGFARAGVPVFAADIKGDLSGVAAAAAPSAGIDKRRALMPGLEWQPESVPVVFWDILGDRGHPLRTTISEMGPLLLASLLDLNDNQLAALYGVFAWADQQGLLLLDLKDLQALLDWLLRAPEELATVSGGISPASIQAIQRRLVILQQQGAERLFGEPALQLADLMQRDLSGRAHIHLLEAGKLIQESPRVYASFLLWLLSELHEQLPEQGDADRPRLVLFFDEAHLLFDRTPKVLHERIEQVVRLIRSKGVGVFFVTQSPSDLPDAVLAQLGLRIQHALRAYTPREQKALKAVADGFRSNPAFDTRAVLTELAVGEALVSVLDEKGRPSVVERTLMAPPRSRIGVLNETERAALFQASPLAGRYERGIDRESAYEILAQRAEHSAKQAQAEAESRAREKAEARNGRKGTSSRSVTDGVINTTVRSAVQTLARQIGRELARGLLGSLTGRK</sequence>
<feature type="compositionally biased region" description="Polar residues" evidence="1">
    <location>
        <begin position="452"/>
        <end position="462"/>
    </location>
</feature>
<dbReference type="SUPFAM" id="SSF52540">
    <property type="entry name" value="P-loop containing nucleoside triphosphate hydrolases"/>
    <property type="match status" value="1"/>
</dbReference>
<evidence type="ECO:0000256" key="1">
    <source>
        <dbReference type="SAM" id="MobiDB-lite"/>
    </source>
</evidence>
<dbReference type="InterPro" id="IPR051162">
    <property type="entry name" value="T4SS_component"/>
</dbReference>
<reference evidence="3 4" key="1">
    <citation type="submission" date="2016-10" db="EMBL/GenBank/DDBJ databases">
        <authorList>
            <person name="de Groot N.N."/>
        </authorList>
    </citation>
    <scope>NUCLEOTIDE SEQUENCE [LARGE SCALE GENOMIC DNA]</scope>
    <source>
        <strain evidence="3 4">JCM 18415</strain>
    </source>
</reference>
<dbReference type="Gene3D" id="3.40.50.300">
    <property type="entry name" value="P-loop containing nucleotide triphosphate hydrolases"/>
    <property type="match status" value="2"/>
</dbReference>
<dbReference type="STRING" id="1002526.SAMN05216578_102402"/>
<dbReference type="OrthoDB" id="9758751at2"/>
<gene>
    <name evidence="3" type="ORF">SAMN05216578_102402</name>
</gene>
<dbReference type="PANTHER" id="PTHR30121">
    <property type="entry name" value="UNCHARACTERIZED PROTEIN YJGR-RELATED"/>
    <property type="match status" value="1"/>
</dbReference>
<dbReference type="CDD" id="cd01127">
    <property type="entry name" value="TrwB_TraG_TraD_VirD4"/>
    <property type="match status" value="1"/>
</dbReference>
<dbReference type="InterPro" id="IPR003593">
    <property type="entry name" value="AAA+_ATPase"/>
</dbReference>
<dbReference type="PANTHER" id="PTHR30121:SF6">
    <property type="entry name" value="SLR6007 PROTEIN"/>
    <property type="match status" value="1"/>
</dbReference>
<dbReference type="Proteomes" id="UP000242815">
    <property type="component" value="Unassembled WGS sequence"/>
</dbReference>
<dbReference type="SMART" id="SM00382">
    <property type="entry name" value="AAA"/>
    <property type="match status" value="1"/>
</dbReference>
<dbReference type="EMBL" id="FOYD01000002">
    <property type="protein sequence ID" value="SFQ72028.1"/>
    <property type="molecule type" value="Genomic_DNA"/>
</dbReference>
<dbReference type="RefSeq" id="WP_090537633.1">
    <property type="nucleotide sequence ID" value="NZ_FOYD01000002.1"/>
</dbReference>
<dbReference type="InterPro" id="IPR027417">
    <property type="entry name" value="P-loop_NTPase"/>
</dbReference>